<dbReference type="InterPro" id="IPR023296">
    <property type="entry name" value="Glyco_hydro_beta-prop_sf"/>
</dbReference>
<accession>A0A498I5E2</accession>
<dbReference type="Gene3D" id="2.115.10.20">
    <property type="entry name" value="Glycosyl hydrolase domain, family 43"/>
    <property type="match status" value="1"/>
</dbReference>
<proteinExistence type="inferred from homology"/>
<dbReference type="FunFam" id="2.115.10.20:FF:000001">
    <property type="entry name" value="Beta-fructofuranosidase, insoluble isoenzyme CWINV1"/>
    <property type="match status" value="1"/>
</dbReference>
<name>A0A498I5E2_MALDO</name>
<keyword evidence="5" id="KW-0479">Metal-binding</keyword>
<keyword evidence="12" id="KW-1185">Reference proteome</keyword>
<organism evidence="11 12">
    <name type="scientific">Malus domestica</name>
    <name type="common">Apple</name>
    <name type="synonym">Pyrus malus</name>
    <dbReference type="NCBI Taxonomy" id="3750"/>
    <lineage>
        <taxon>Eukaryota</taxon>
        <taxon>Viridiplantae</taxon>
        <taxon>Streptophyta</taxon>
        <taxon>Embryophyta</taxon>
        <taxon>Tracheophyta</taxon>
        <taxon>Spermatophyta</taxon>
        <taxon>Magnoliopsida</taxon>
        <taxon>eudicotyledons</taxon>
        <taxon>Gunneridae</taxon>
        <taxon>Pentapetalae</taxon>
        <taxon>rosids</taxon>
        <taxon>fabids</taxon>
        <taxon>Rosales</taxon>
        <taxon>Rosaceae</taxon>
        <taxon>Amygdaloideae</taxon>
        <taxon>Maleae</taxon>
        <taxon>Malus</taxon>
    </lineage>
</organism>
<evidence type="ECO:0000256" key="7">
    <source>
        <dbReference type="ARBA" id="ARBA00023004"/>
    </source>
</evidence>
<feature type="signal peptide" evidence="9">
    <location>
        <begin position="1"/>
        <end position="28"/>
    </location>
</feature>
<sequence length="912" mass="102453">MDILRKLSPVFLFASCVFLITNNNGVEGSHRIYSRLQNVPAGEVNQVHRTAYHFQPPKHWINGPMFFNGFYHLFYQYNPKGSVWGNIVWAHSVSKDLINWEALPNAIFPSKSFDINGTWSGSTTILPGNRPIILYTGLDNDKRQIQSYAVPVNISDPYLREWDKPDDNPLVLPSSDMNASQFRDPTTAWWHNGHWRMLVGGKRKKSGMAWLYRSIDFKHWIKAKHPLHSAPLTGMWECPDFFPVSLHGKNGLDTSRVGNDVKHVFKVSLDETRYEYYTVGQYEPETEVYEPDKTSADGREGLRFDYGNFYASKTFFDSSKNRRILWGWANESDSADDDTAKGWAGIQAIPRTLWLDPSGKQVLQWPVEELETLRGQKVDLNDIKNMGQGKLVQVKGITAAQADVDVTFTLESLDKAEEFDPNWEKLDAESVCALKRSNVPGGVGPFGLATLASQNLEEFTPVFFRVFKTKENKHKVLMCSDAKSSTLRPFDIKQYRPSFAGYVDVDLAAEKKISLRSLIDHSVVESFAAGGKTCILSRVYPTLAIKDDAQLFVFNNGTEPVTVQTLAAWIRGIIVRWVGISRGGVWEHDQGAGTIESRLGMMDAMGAYRAGGKRAGSERIRRVKDGSQGLSDSGITSIPQFFIHDPQTLSDLKPSNQNTTTTIPMIDLSHINSAAHHPKIVDQVKSAAKSFGFFQVTNHGLPVSVLGETVNAIKAFTTSPMRPKPSTTSERRERGNNDLYRTTAASWHDSLQVWMSPERPEVEDIPETCREEVVAWDFHATKVATDPDRTVGSTAHTDPGIITVLLHNHVPGLQIRHGNEWLDVKPVPGGLIINVGDWLQIISNGEYQSVQHRVLATSWKEARISIVIFFNLAKWREDGCYGPLPELLSPEKPPVYRDFTAQEYLENFIAKG</sequence>
<feature type="chain" id="PRO_5019845422" description="Fe2OG dioxygenase domain-containing protein" evidence="9">
    <location>
        <begin position="29"/>
        <end position="912"/>
    </location>
</feature>
<keyword evidence="7" id="KW-0408">Iron</keyword>
<feature type="domain" description="Fe2OG dioxygenase" evidence="10">
    <location>
        <begin position="765"/>
        <end position="872"/>
    </location>
</feature>
<dbReference type="GO" id="GO:0046872">
    <property type="term" value="F:metal ion binding"/>
    <property type="evidence" value="ECO:0007669"/>
    <property type="project" value="UniProtKB-KW"/>
</dbReference>
<dbReference type="SUPFAM" id="SSF51197">
    <property type="entry name" value="Clavaminate synthase-like"/>
    <property type="match status" value="1"/>
</dbReference>
<dbReference type="InterPro" id="IPR005123">
    <property type="entry name" value="Oxoglu/Fe-dep_dioxygenase_dom"/>
</dbReference>
<dbReference type="InterPro" id="IPR013148">
    <property type="entry name" value="Glyco_hydro_32_N"/>
</dbReference>
<dbReference type="InterPro" id="IPR013189">
    <property type="entry name" value="Glyco_hydro_32_C"/>
</dbReference>
<dbReference type="Pfam" id="PF14226">
    <property type="entry name" value="DIOX_N"/>
    <property type="match status" value="1"/>
</dbReference>
<evidence type="ECO:0000256" key="5">
    <source>
        <dbReference type="ARBA" id="ARBA00022723"/>
    </source>
</evidence>
<dbReference type="PANTHER" id="PTHR31953">
    <property type="entry name" value="BETA-FRUCTOFURANOSIDASE, INSOLUBLE ISOENZYME CWINV1-RELATED"/>
    <property type="match status" value="1"/>
</dbReference>
<dbReference type="SMART" id="SM00640">
    <property type="entry name" value="Glyco_32"/>
    <property type="match status" value="1"/>
</dbReference>
<dbReference type="Pfam" id="PF08244">
    <property type="entry name" value="Glyco_hydro_32C"/>
    <property type="match status" value="1"/>
</dbReference>
<dbReference type="AlphaFoldDB" id="A0A498I5E2"/>
<dbReference type="InterPro" id="IPR013320">
    <property type="entry name" value="ConA-like_dom_sf"/>
</dbReference>
<comment type="catalytic activity">
    <reaction evidence="1">
        <text>Hydrolysis of terminal non-reducing beta-D-fructofuranoside residues in beta-D-fructofuranosides.</text>
        <dbReference type="EC" id="3.2.1.26"/>
    </reaction>
</comment>
<evidence type="ECO:0000256" key="9">
    <source>
        <dbReference type="SAM" id="SignalP"/>
    </source>
</evidence>
<keyword evidence="4" id="KW-0926">Vacuole</keyword>
<keyword evidence="6" id="KW-0378">Hydrolase</keyword>
<dbReference type="GO" id="GO:0004564">
    <property type="term" value="F:beta-fructofuranosidase activity"/>
    <property type="evidence" value="ECO:0007669"/>
    <property type="project" value="UniProtKB-EC"/>
</dbReference>
<dbReference type="Gene3D" id="2.60.120.330">
    <property type="entry name" value="B-lactam Antibiotic, Isopenicillin N Synthase, Chain"/>
    <property type="match status" value="2"/>
</dbReference>
<dbReference type="Proteomes" id="UP000290289">
    <property type="component" value="Chromosome 14"/>
</dbReference>
<dbReference type="InterPro" id="IPR044861">
    <property type="entry name" value="IPNS-like_FE2OG_OXY"/>
</dbReference>
<protein>
    <recommendedName>
        <fullName evidence="10">Fe2OG dioxygenase domain-containing protein</fullName>
    </recommendedName>
</protein>
<dbReference type="Pfam" id="PF03171">
    <property type="entry name" value="2OG-FeII_Oxy"/>
    <property type="match status" value="1"/>
</dbReference>
<evidence type="ECO:0000256" key="1">
    <source>
        <dbReference type="ARBA" id="ARBA00000094"/>
    </source>
</evidence>
<dbReference type="Gene3D" id="2.60.120.560">
    <property type="entry name" value="Exo-inulinase, domain 1"/>
    <property type="match status" value="1"/>
</dbReference>
<dbReference type="SUPFAM" id="SSF49899">
    <property type="entry name" value="Concanavalin A-like lectins/glucanases"/>
    <property type="match status" value="1"/>
</dbReference>
<comment type="similarity">
    <text evidence="3">Belongs to the glycosyl hydrolase 32 family.</text>
</comment>
<evidence type="ECO:0000256" key="2">
    <source>
        <dbReference type="ARBA" id="ARBA00004116"/>
    </source>
</evidence>
<evidence type="ECO:0000259" key="10">
    <source>
        <dbReference type="PROSITE" id="PS51471"/>
    </source>
</evidence>
<evidence type="ECO:0000256" key="8">
    <source>
        <dbReference type="ARBA" id="ARBA00023295"/>
    </source>
</evidence>
<evidence type="ECO:0000256" key="3">
    <source>
        <dbReference type="ARBA" id="ARBA00009902"/>
    </source>
</evidence>
<dbReference type="InterPro" id="IPR001362">
    <property type="entry name" value="Glyco_hydro_32"/>
</dbReference>
<dbReference type="EMBL" id="RDQH01000340">
    <property type="protein sequence ID" value="RXH76323.1"/>
    <property type="molecule type" value="Genomic_DNA"/>
</dbReference>
<dbReference type="CDD" id="cd18624">
    <property type="entry name" value="GH32_Fruct1-like"/>
    <property type="match status" value="1"/>
</dbReference>
<dbReference type="GO" id="GO:0005975">
    <property type="term" value="P:carbohydrate metabolic process"/>
    <property type="evidence" value="ECO:0007669"/>
    <property type="project" value="InterPro"/>
</dbReference>
<evidence type="ECO:0000256" key="6">
    <source>
        <dbReference type="ARBA" id="ARBA00022801"/>
    </source>
</evidence>
<reference evidence="11 12" key="1">
    <citation type="submission" date="2018-10" db="EMBL/GenBank/DDBJ databases">
        <title>A high-quality apple genome assembly.</title>
        <authorList>
            <person name="Hu J."/>
        </authorList>
    </citation>
    <scope>NUCLEOTIDE SEQUENCE [LARGE SCALE GENOMIC DNA]</scope>
    <source>
        <strain evidence="12">cv. HFTH1</strain>
        <tissue evidence="11">Young leaf</tissue>
    </source>
</reference>
<dbReference type="PROSITE" id="PS51471">
    <property type="entry name" value="FE2OG_OXY"/>
    <property type="match status" value="1"/>
</dbReference>
<dbReference type="Pfam" id="PF00251">
    <property type="entry name" value="Glyco_hydro_32N"/>
    <property type="match status" value="1"/>
</dbReference>
<keyword evidence="8" id="KW-0326">Glycosidase</keyword>
<dbReference type="InterPro" id="IPR027443">
    <property type="entry name" value="IPNS-like_sf"/>
</dbReference>
<keyword evidence="9" id="KW-0732">Signal</keyword>
<dbReference type="STRING" id="3750.A0A498I5E2"/>
<dbReference type="InterPro" id="IPR050551">
    <property type="entry name" value="Fructan_Metab_Enzymes"/>
</dbReference>
<comment type="caution">
    <text evidence="11">The sequence shown here is derived from an EMBL/GenBank/DDBJ whole genome shotgun (WGS) entry which is preliminary data.</text>
</comment>
<dbReference type="InterPro" id="IPR026992">
    <property type="entry name" value="DIOX_N"/>
</dbReference>
<dbReference type="GO" id="GO:0005773">
    <property type="term" value="C:vacuole"/>
    <property type="evidence" value="ECO:0007669"/>
    <property type="project" value="UniProtKB-SubCell"/>
</dbReference>
<evidence type="ECO:0000256" key="4">
    <source>
        <dbReference type="ARBA" id="ARBA00022554"/>
    </source>
</evidence>
<dbReference type="FunFam" id="2.60.120.560:FF:000002">
    <property type="entry name" value="Beta-fructofuranosidase, insoluble isoenzyme CWINV1"/>
    <property type="match status" value="1"/>
</dbReference>
<evidence type="ECO:0000313" key="12">
    <source>
        <dbReference type="Proteomes" id="UP000290289"/>
    </source>
</evidence>
<dbReference type="SUPFAM" id="SSF75005">
    <property type="entry name" value="Arabinanase/levansucrase/invertase"/>
    <property type="match status" value="1"/>
</dbReference>
<evidence type="ECO:0000313" key="11">
    <source>
        <dbReference type="EMBL" id="RXH76323.1"/>
    </source>
</evidence>
<comment type="subcellular location">
    <subcellularLocation>
        <location evidence="2">Vacuole</location>
    </subcellularLocation>
</comment>
<gene>
    <name evidence="11" type="ORF">DVH24_019211</name>
</gene>